<evidence type="ECO:0000256" key="6">
    <source>
        <dbReference type="ARBA" id="ARBA00022737"/>
    </source>
</evidence>
<dbReference type="SMART" id="SM00382">
    <property type="entry name" value="AAA"/>
    <property type="match status" value="2"/>
</dbReference>
<gene>
    <name evidence="14" type="primary">gb04909</name>
    <name evidence="14" type="ORF">PR202_gb04909</name>
</gene>
<dbReference type="Pfam" id="PF08370">
    <property type="entry name" value="PDR_assoc"/>
    <property type="match status" value="1"/>
</dbReference>
<evidence type="ECO:0000259" key="13">
    <source>
        <dbReference type="PROSITE" id="PS50893"/>
    </source>
</evidence>
<evidence type="ECO:0000256" key="5">
    <source>
        <dbReference type="ARBA" id="ARBA00022692"/>
    </source>
</evidence>
<dbReference type="CDD" id="cd03232">
    <property type="entry name" value="ABCG_PDR_domain2"/>
    <property type="match status" value="1"/>
</dbReference>
<dbReference type="EMBL" id="BQKI01000073">
    <property type="protein sequence ID" value="GJN17811.1"/>
    <property type="molecule type" value="Genomic_DNA"/>
</dbReference>
<evidence type="ECO:0000256" key="10">
    <source>
        <dbReference type="ARBA" id="ARBA00023136"/>
    </source>
</evidence>
<dbReference type="GO" id="GO:0005634">
    <property type="term" value="C:nucleus"/>
    <property type="evidence" value="ECO:0007669"/>
    <property type="project" value="UniProtKB-SubCell"/>
</dbReference>
<dbReference type="InterPro" id="IPR034003">
    <property type="entry name" value="ABCG_PDR_2"/>
</dbReference>
<evidence type="ECO:0000313" key="14">
    <source>
        <dbReference type="EMBL" id="GJN17811.1"/>
    </source>
</evidence>
<evidence type="ECO:0000256" key="2">
    <source>
        <dbReference type="ARBA" id="ARBA00004141"/>
    </source>
</evidence>
<evidence type="ECO:0000256" key="1">
    <source>
        <dbReference type="ARBA" id="ARBA00004123"/>
    </source>
</evidence>
<keyword evidence="7" id="KW-0547">Nucleotide-binding</keyword>
<dbReference type="Pfam" id="PF10604">
    <property type="entry name" value="Polyketide_cyc2"/>
    <property type="match status" value="1"/>
</dbReference>
<comment type="caution">
    <text evidence="14">The sequence shown here is derived from an EMBL/GenBank/DDBJ whole genome shotgun (WGS) entry which is preliminary data.</text>
</comment>
<keyword evidence="15" id="KW-1185">Reference proteome</keyword>
<dbReference type="PROSITE" id="PS50893">
    <property type="entry name" value="ABC_TRANSPORTER_2"/>
    <property type="match status" value="2"/>
</dbReference>
<feature type="transmembrane region" description="Helical" evidence="12">
    <location>
        <begin position="1204"/>
        <end position="1223"/>
    </location>
</feature>
<dbReference type="FunFam" id="3.40.50.300:FF:000179">
    <property type="entry name" value="ABC transporter G family member 34"/>
    <property type="match status" value="1"/>
</dbReference>
<evidence type="ECO:0000256" key="7">
    <source>
        <dbReference type="ARBA" id="ARBA00022741"/>
    </source>
</evidence>
<dbReference type="CDD" id="cd07821">
    <property type="entry name" value="PYR_PYL_RCAR_like"/>
    <property type="match status" value="1"/>
</dbReference>
<feature type="transmembrane region" description="Helical" evidence="12">
    <location>
        <begin position="1109"/>
        <end position="1135"/>
    </location>
</feature>
<evidence type="ECO:0000256" key="4">
    <source>
        <dbReference type="ARBA" id="ARBA00022448"/>
    </source>
</evidence>
<keyword evidence="4" id="KW-0813">Transport</keyword>
<keyword evidence="8" id="KW-0067">ATP-binding</keyword>
<reference evidence="14" key="2">
    <citation type="submission" date="2021-12" db="EMBL/GenBank/DDBJ databases">
        <title>Resequencing data analysis of finger millet.</title>
        <authorList>
            <person name="Hatakeyama M."/>
            <person name="Aluri S."/>
            <person name="Balachadran M.T."/>
            <person name="Sivarajan S.R."/>
            <person name="Poveda L."/>
            <person name="Shimizu-Inatsugi R."/>
            <person name="Schlapbach R."/>
            <person name="Sreeman S.M."/>
            <person name="Shimizu K.K."/>
        </authorList>
    </citation>
    <scope>NUCLEOTIDE SEQUENCE</scope>
</reference>
<dbReference type="GO" id="GO:0140359">
    <property type="term" value="F:ABC-type transporter activity"/>
    <property type="evidence" value="ECO:0007669"/>
    <property type="project" value="InterPro"/>
</dbReference>
<dbReference type="InterPro" id="IPR023393">
    <property type="entry name" value="START-like_dom_sf"/>
</dbReference>
<dbReference type="GO" id="GO:0005886">
    <property type="term" value="C:plasma membrane"/>
    <property type="evidence" value="ECO:0007669"/>
    <property type="project" value="UniProtKB-ARBA"/>
</dbReference>
<organism evidence="14 15">
    <name type="scientific">Eleusine coracana subsp. coracana</name>
    <dbReference type="NCBI Taxonomy" id="191504"/>
    <lineage>
        <taxon>Eukaryota</taxon>
        <taxon>Viridiplantae</taxon>
        <taxon>Streptophyta</taxon>
        <taxon>Embryophyta</taxon>
        <taxon>Tracheophyta</taxon>
        <taxon>Spermatophyta</taxon>
        <taxon>Magnoliopsida</taxon>
        <taxon>Liliopsida</taxon>
        <taxon>Poales</taxon>
        <taxon>Poaceae</taxon>
        <taxon>PACMAD clade</taxon>
        <taxon>Chloridoideae</taxon>
        <taxon>Cynodonteae</taxon>
        <taxon>Eleusininae</taxon>
        <taxon>Eleusine</taxon>
    </lineage>
</organism>
<feature type="transmembrane region" description="Helical" evidence="12">
    <location>
        <begin position="565"/>
        <end position="583"/>
    </location>
</feature>
<keyword evidence="6" id="KW-0677">Repeat</keyword>
<comment type="subcellular location">
    <subcellularLocation>
        <location evidence="2">Membrane</location>
        <topology evidence="2">Multi-pass membrane protein</topology>
    </subcellularLocation>
    <subcellularLocation>
        <location evidence="1">Nucleus</location>
    </subcellularLocation>
</comment>
<dbReference type="InterPro" id="IPR043926">
    <property type="entry name" value="ABCG_dom"/>
</dbReference>
<dbReference type="PANTHER" id="PTHR19241">
    <property type="entry name" value="ATP-BINDING CASSETTE TRANSPORTER"/>
    <property type="match status" value="1"/>
</dbReference>
<dbReference type="InterPro" id="IPR013581">
    <property type="entry name" value="PDR_assoc"/>
</dbReference>
<accession>A0AAV5E5I4</accession>
<evidence type="ECO:0000256" key="12">
    <source>
        <dbReference type="SAM" id="Phobius"/>
    </source>
</evidence>
<evidence type="ECO:0000256" key="11">
    <source>
        <dbReference type="ARBA" id="ARBA00037747"/>
    </source>
</evidence>
<dbReference type="Gene3D" id="3.30.530.20">
    <property type="match status" value="1"/>
</dbReference>
<dbReference type="FunFam" id="3.40.50.300:FF:000059">
    <property type="entry name" value="ABC transporter G family member 40"/>
    <property type="match status" value="1"/>
</dbReference>
<dbReference type="GO" id="GO:0005524">
    <property type="term" value="F:ATP binding"/>
    <property type="evidence" value="ECO:0007669"/>
    <property type="project" value="UniProtKB-KW"/>
</dbReference>
<feature type="domain" description="ABC transporter" evidence="13">
    <location>
        <begin position="161"/>
        <end position="432"/>
    </location>
</feature>
<evidence type="ECO:0000256" key="3">
    <source>
        <dbReference type="ARBA" id="ARBA00006012"/>
    </source>
</evidence>
<dbReference type="InterPro" id="IPR003439">
    <property type="entry name" value="ABC_transporter-like_ATP-bd"/>
</dbReference>
<reference evidence="14" key="1">
    <citation type="journal article" date="2018" name="DNA Res.">
        <title>Multiple hybrid de novo genome assembly of finger millet, an orphan allotetraploid crop.</title>
        <authorList>
            <person name="Hatakeyama M."/>
            <person name="Aluri S."/>
            <person name="Balachadran M.T."/>
            <person name="Sivarajan S.R."/>
            <person name="Patrignani A."/>
            <person name="Gruter S."/>
            <person name="Poveda L."/>
            <person name="Shimizu-Inatsugi R."/>
            <person name="Baeten J."/>
            <person name="Francoijs K.J."/>
            <person name="Nataraja K.N."/>
            <person name="Reddy Y.A.N."/>
            <person name="Phadnis S."/>
            <person name="Ravikumar R.L."/>
            <person name="Schlapbach R."/>
            <person name="Sreeman S.M."/>
            <person name="Shimizu K.K."/>
        </authorList>
    </citation>
    <scope>NUCLEOTIDE SEQUENCE</scope>
</reference>
<evidence type="ECO:0000256" key="8">
    <source>
        <dbReference type="ARBA" id="ARBA00022840"/>
    </source>
</evidence>
<feature type="transmembrane region" description="Helical" evidence="12">
    <location>
        <begin position="1034"/>
        <end position="1052"/>
    </location>
</feature>
<protein>
    <recommendedName>
        <fullName evidence="13">ABC transporter domain-containing protein</fullName>
    </recommendedName>
</protein>
<dbReference type="InterPro" id="IPR003593">
    <property type="entry name" value="AAA+_ATPase"/>
</dbReference>
<feature type="transmembrane region" description="Helical" evidence="12">
    <location>
        <begin position="619"/>
        <end position="645"/>
    </location>
</feature>
<feature type="transmembrane region" description="Helical" evidence="12">
    <location>
        <begin position="1147"/>
        <end position="1171"/>
    </location>
</feature>
<dbReference type="SUPFAM" id="SSF52540">
    <property type="entry name" value="P-loop containing nucleoside triphosphate hydrolases"/>
    <property type="match status" value="2"/>
</dbReference>
<dbReference type="InterPro" id="IPR013525">
    <property type="entry name" value="ABC2_TM"/>
</dbReference>
<feature type="domain" description="ABC transporter" evidence="13">
    <location>
        <begin position="688"/>
        <end position="941"/>
    </location>
</feature>
<dbReference type="Pfam" id="PF01061">
    <property type="entry name" value="ABC2_membrane"/>
    <property type="match status" value="1"/>
</dbReference>
<dbReference type="Pfam" id="PF19055">
    <property type="entry name" value="ABC2_membrane_7"/>
    <property type="match status" value="2"/>
</dbReference>
<keyword evidence="9 12" id="KW-1133">Transmembrane helix</keyword>
<dbReference type="GO" id="GO:0016887">
    <property type="term" value="F:ATP hydrolysis activity"/>
    <property type="evidence" value="ECO:0007669"/>
    <property type="project" value="InterPro"/>
</dbReference>
<dbReference type="SUPFAM" id="SSF55961">
    <property type="entry name" value="Bet v1-like"/>
    <property type="match status" value="1"/>
</dbReference>
<dbReference type="InterPro" id="IPR029481">
    <property type="entry name" value="ABC_trans_N"/>
</dbReference>
<dbReference type="Gene3D" id="3.40.50.300">
    <property type="entry name" value="P-loop containing nucleotide triphosphate hydrolases"/>
    <property type="match status" value="2"/>
</dbReference>
<dbReference type="Proteomes" id="UP001054889">
    <property type="component" value="Unassembled WGS sequence"/>
</dbReference>
<name>A0AAV5E5I4_ELECO</name>
<dbReference type="InterPro" id="IPR019587">
    <property type="entry name" value="Polyketide_cyclase/dehydratase"/>
</dbReference>
<evidence type="ECO:0000256" key="9">
    <source>
        <dbReference type="ARBA" id="ARBA00022989"/>
    </source>
</evidence>
<keyword evidence="5 12" id="KW-0812">Transmembrane</keyword>
<dbReference type="InterPro" id="IPR027417">
    <property type="entry name" value="P-loop_NTPase"/>
</dbReference>
<dbReference type="Pfam" id="PF00005">
    <property type="entry name" value="ABC_tran"/>
    <property type="match status" value="2"/>
</dbReference>
<comment type="function">
    <text evidence="11">May be a general defense protein.</text>
</comment>
<feature type="transmembrane region" description="Helical" evidence="12">
    <location>
        <begin position="1177"/>
        <end position="1197"/>
    </location>
</feature>
<keyword evidence="10 12" id="KW-0472">Membrane</keyword>
<feature type="transmembrane region" description="Helical" evidence="12">
    <location>
        <begin position="1064"/>
        <end position="1089"/>
    </location>
</feature>
<dbReference type="Pfam" id="PF14510">
    <property type="entry name" value="ABC_trans_N"/>
    <property type="match status" value="1"/>
</dbReference>
<sequence length="1480" mass="166380">MEMLSRSLQGMSSPDVSVYFSGASSRRRSAADEVDDEEALQWAAMERLPSFDRLRTGLMRQEAADATPSRRRRRFGHEEVDVRAMGIAQRQAFVERVFRVAEEDNERFLKKLRARIDRAGVQIPTVEVRFKNLNVAAECHVGTRALPTLANATRDVADWLLGLVGLNFAERKTLHVLKDVSGVIRPSRMTLLLGPPASGKTTLLLALAGKLDPSLESSGEVTYNGHGLDEFVPQKTAAYISQNDIHDGEMTVKEVLDFSAKCQGVGQRYELLQELAKKERQLGIYPDPEVDLFMKATSVQGATLQTDYILRILGLDMCADVIVGNELMRGISGGQKKRLTTGEMLVGPTKVLFMDEISTGLDSSTTFQIVRCIQQIVHLGEATVVVSLLQPAPEVFELFDDVVLLSEGQIVYQGPREYVLEFFEMCGFRCPERKGVADFLQEVTSKKDQAQYWIQNEKPYRYISVPEFVAKFKKFHMGKSLKKQLSVPFNKRKIHKSALVFSEQSVPTSELLKISWSKEWLLMKRNSFVYVKIVQVLQTSFGSLLYPADVCSALQICLWNQISKWWIWGFWCSPLTYAYIALVSNEMHSPRWMDEFAPDGRRLGVAILENSGVFTDKEWYWIATGALLGFTILFNVMFTLSLMYLNLDKVIEQLRGHSSDSSDISYKNASVRADPGRGMILPFEPLSMSFSEINYYVDMPAEMKSQGVAADKLQLLSGISGAFRPGVLTALMGVSGSGKTTLMDVLSGRKTTGYIEGEIYISGYHKNQATFARISGYCEQNDIHSPQITVRESLLFSAFMRLPKEVTDEEKKIFVDEVMELVELDGLKDAIVGLPGVNGLSTEQRKRLTIAVELVANPSIIFMDEPTSGLDSRAAAIVMRTVRNTVNTGRTVVCTIHQPSIDIFESFDELILMKRGGQVIYSGPLGRNSHKVVEYFEAIPGVPKIKESCNPATWMLDVSSSATEVQLKIDFGEHYKSSTMYQRNKALVKELSKPPPGSCDLYFPSQYSQSAFDQFKFCLWKQWLTYWRSPDYNLVRIFFTLFTALLLGVIFWRVGRTLKSSTDLLIIIGSMYFAVAFVGFENCITVQPVVAVERTVFYRERAAGMYSAIPYALAQVVMEIPYVFVESAIYTLIVYSMMSFQWTPAKFLWFFYVSFLTFLYFTYYGMMSIAISPNVQVASIFTASFYPLFNLFSGFFIPRKKIPVWWVWYYWICPVTWTVYGLIVSQYGDVEDLIKVPGQPDQQDQPLARTSSSNCPLLLGLGRHLRKSIASYKVQHTAEHTERLLAVATQHRATHACLTARARKVVPSRGAARCAPWRRGLRPTRRGRCWATSARCTGGCRRCRRAGWWRARRGGSGACGTARGPSTWAAAAAADLGKEEEAGWSRERLVAIDHAARWYSYEVVESNKGFGRYRATVRVEPDPAGCAVAWSFEADPVQGWTLDGFVGFLDKLARGVARRIEEEVVVQRGDGVVCPCSPAC</sequence>
<comment type="similarity">
    <text evidence="3">Belongs to the ABC transporter superfamily. ABCG family. PDR (TC 3.A.1.205) subfamily.</text>
</comment>
<evidence type="ECO:0000313" key="15">
    <source>
        <dbReference type="Proteomes" id="UP001054889"/>
    </source>
</evidence>
<proteinExistence type="inferred from homology"/>